<dbReference type="PROSITE" id="PS00557">
    <property type="entry name" value="FMN_HYDROXY_ACID_DH_1"/>
    <property type="match status" value="1"/>
</dbReference>
<feature type="domain" description="FMN hydroxy acid dehydrogenase" evidence="6">
    <location>
        <begin position="20"/>
        <end position="409"/>
    </location>
</feature>
<keyword evidence="5" id="KW-0285">Flavoprotein</keyword>
<evidence type="ECO:0000256" key="5">
    <source>
        <dbReference type="PIRSR" id="PIRSR000138-2"/>
    </source>
</evidence>
<feature type="binding site" evidence="5">
    <location>
        <position position="187"/>
    </location>
    <ligand>
        <name>FMN</name>
        <dbReference type="ChEBI" id="CHEBI:58210"/>
    </ligand>
</feature>
<comment type="cofactor">
    <cofactor evidence="1">
        <name>FMN</name>
        <dbReference type="ChEBI" id="CHEBI:58210"/>
    </cofactor>
</comment>
<feature type="binding site" evidence="5">
    <location>
        <begin position="335"/>
        <end position="339"/>
    </location>
    <ligand>
        <name>FMN</name>
        <dbReference type="ChEBI" id="CHEBI:58210"/>
    </ligand>
</feature>
<dbReference type="Proteomes" id="UP000054845">
    <property type="component" value="Unassembled WGS sequence"/>
</dbReference>
<evidence type="ECO:0000256" key="3">
    <source>
        <dbReference type="ARBA" id="ARBA00024042"/>
    </source>
</evidence>
<feature type="binding site" evidence="5">
    <location>
        <begin position="101"/>
        <end position="103"/>
    </location>
    <ligand>
        <name>FMN</name>
        <dbReference type="ChEBI" id="CHEBI:58210"/>
    </ligand>
</feature>
<dbReference type="PROSITE" id="PS51349">
    <property type="entry name" value="FMN_HYDROXY_ACID_DH_2"/>
    <property type="match status" value="1"/>
</dbReference>
<feature type="binding site" evidence="5">
    <location>
        <position position="196"/>
    </location>
    <ligand>
        <name>glyoxylate</name>
        <dbReference type="ChEBI" id="CHEBI:36655"/>
    </ligand>
</feature>
<feature type="binding site" evidence="5">
    <location>
        <position position="130"/>
    </location>
    <ligand>
        <name>FMN</name>
        <dbReference type="ChEBI" id="CHEBI:58210"/>
    </ligand>
</feature>
<dbReference type="InterPro" id="IPR012133">
    <property type="entry name" value="Alpha-hydoxy_acid_DH_FMN"/>
</dbReference>
<feature type="binding site" evidence="5">
    <location>
        <position position="46"/>
    </location>
    <ligand>
        <name>glyoxylate</name>
        <dbReference type="ChEBI" id="CHEBI:36655"/>
    </ligand>
</feature>
<protein>
    <submittedName>
        <fullName evidence="7">L-lactate 2-monooxygenase</fullName>
    </submittedName>
</protein>
<dbReference type="EMBL" id="CCYA01000065">
    <property type="protein sequence ID" value="CEH11819.1"/>
    <property type="molecule type" value="Genomic_DNA"/>
</dbReference>
<keyword evidence="8" id="KW-1185">Reference proteome</keyword>
<dbReference type="GO" id="GO:0010181">
    <property type="term" value="F:FMN binding"/>
    <property type="evidence" value="ECO:0007669"/>
    <property type="project" value="InterPro"/>
</dbReference>
<name>A0A0P1B9P2_9BASI</name>
<evidence type="ECO:0000313" key="8">
    <source>
        <dbReference type="Proteomes" id="UP000054845"/>
    </source>
</evidence>
<dbReference type="Gene3D" id="3.20.20.70">
    <property type="entry name" value="Aldolase class I"/>
    <property type="match status" value="1"/>
</dbReference>
<feature type="binding site" evidence="5">
    <location>
        <position position="159"/>
    </location>
    <ligand>
        <name>FMN</name>
        <dbReference type="ChEBI" id="CHEBI:58210"/>
    </ligand>
</feature>
<dbReference type="InterPro" id="IPR013785">
    <property type="entry name" value="Aldolase_TIM"/>
</dbReference>
<evidence type="ECO:0000259" key="6">
    <source>
        <dbReference type="PROSITE" id="PS51349"/>
    </source>
</evidence>
<dbReference type="PANTHER" id="PTHR10578">
    <property type="entry name" value="S -2-HYDROXY-ACID OXIDASE-RELATED"/>
    <property type="match status" value="1"/>
</dbReference>
<keyword evidence="2" id="KW-0560">Oxidoreductase</keyword>
<sequence>MSNPKSSWMRDIYVGGLMSGTKPLTTDYEKLREQAKEKLDPRAYAYVAGSAGYEKTEKSNRRALDSYQIVPRMLAGVDINEFSSQVTLFGKKFPTPLVISPIGVQGQLHADSDVATASASKELGVPFTLSSATSTPIEKVSEGADYGGESEEGQEAWFQLYWPNDDDVTRSLLTRAKKAGYKVLVVTLDTWSLGWRPRDLDEAYNPFLKGEGVANCFSDPVFVEKFCEGKSPLRKDRTEDDVTQASIAAIGLLTPGISRSWSDLALLREIWGDHPIVLKGIQSVGDAERAVEAGMDGVWVSNHGGRQVDGAIGSLQALRPIAQYLRRHAKTVIFDSGVRNGSDVIKALALGAHAVGIGRPYAWGLAVNGQEGVSNVLKSILADFELTAALAGHRSIDDITEQSVIKAGEESRL</sequence>
<comment type="similarity">
    <text evidence="3">Belongs to the FMN-dependent alpha-hydroxy acid dehydrogenase family.</text>
</comment>
<evidence type="ECO:0000313" key="7">
    <source>
        <dbReference type="EMBL" id="CEH11819.1"/>
    </source>
</evidence>
<dbReference type="SUPFAM" id="SSF51395">
    <property type="entry name" value="FMN-linked oxidoreductases"/>
    <property type="match status" value="1"/>
</dbReference>
<organism evidence="7 8">
    <name type="scientific">Ceraceosorus bombacis</name>
    <dbReference type="NCBI Taxonomy" id="401625"/>
    <lineage>
        <taxon>Eukaryota</taxon>
        <taxon>Fungi</taxon>
        <taxon>Dikarya</taxon>
        <taxon>Basidiomycota</taxon>
        <taxon>Ustilaginomycotina</taxon>
        <taxon>Exobasidiomycetes</taxon>
        <taxon>Ceraceosorales</taxon>
        <taxon>Ceraceosoraceae</taxon>
        <taxon>Ceraceosorus</taxon>
    </lineage>
</organism>
<dbReference type="InterPro" id="IPR037396">
    <property type="entry name" value="FMN_HAD"/>
</dbReference>
<evidence type="ECO:0000256" key="2">
    <source>
        <dbReference type="ARBA" id="ARBA00023002"/>
    </source>
</evidence>
<evidence type="ECO:0000256" key="4">
    <source>
        <dbReference type="PIRSR" id="PIRSR000138-1"/>
    </source>
</evidence>
<keyword evidence="7" id="KW-0503">Monooxygenase</keyword>
<keyword evidence="5" id="KW-0288">FMN</keyword>
<feature type="binding site" evidence="5">
    <location>
        <position position="161"/>
    </location>
    <ligand>
        <name>glyoxylate</name>
        <dbReference type="ChEBI" id="CHEBI:36655"/>
    </ligand>
</feature>
<feature type="binding site" evidence="5">
    <location>
        <begin position="358"/>
        <end position="359"/>
    </location>
    <ligand>
        <name>FMN</name>
        <dbReference type="ChEBI" id="CHEBI:58210"/>
    </ligand>
</feature>
<feature type="active site" description="Proton acceptor" evidence="4">
    <location>
        <position position="303"/>
    </location>
</feature>
<evidence type="ECO:0000256" key="1">
    <source>
        <dbReference type="ARBA" id="ARBA00001917"/>
    </source>
</evidence>
<dbReference type="STRING" id="401625.A0A0P1B9P2"/>
<dbReference type="PIRSF" id="PIRSF000138">
    <property type="entry name" value="Al-hdrx_acd_dh"/>
    <property type="match status" value="1"/>
</dbReference>
<accession>A0A0P1B9P2</accession>
<feature type="binding site" evidence="5">
    <location>
        <position position="301"/>
    </location>
    <ligand>
        <name>FMN</name>
        <dbReference type="ChEBI" id="CHEBI:58210"/>
    </ligand>
</feature>
<dbReference type="GO" id="GO:0004497">
    <property type="term" value="F:monooxygenase activity"/>
    <property type="evidence" value="ECO:0007669"/>
    <property type="project" value="UniProtKB-KW"/>
</dbReference>
<dbReference type="InterPro" id="IPR008259">
    <property type="entry name" value="FMN_hydac_DH_AS"/>
</dbReference>
<dbReference type="OrthoDB" id="25826at2759"/>
<proteinExistence type="inferred from homology"/>
<dbReference type="Pfam" id="PF01070">
    <property type="entry name" value="FMN_dh"/>
    <property type="match status" value="1"/>
</dbReference>
<dbReference type="InterPro" id="IPR000262">
    <property type="entry name" value="FMN-dep_DH"/>
</dbReference>
<reference evidence="7 8" key="1">
    <citation type="submission" date="2014-09" db="EMBL/GenBank/DDBJ databases">
        <authorList>
            <person name="Magalhaes I.L.F."/>
            <person name="Oliveira U."/>
            <person name="Santos F.R."/>
            <person name="Vidigal T.H.D.A."/>
            <person name="Brescovit A.D."/>
            <person name="Santos A.J."/>
        </authorList>
    </citation>
    <scope>NUCLEOTIDE SEQUENCE [LARGE SCALE GENOMIC DNA]</scope>
</reference>
<feature type="binding site" evidence="5">
    <location>
        <position position="306"/>
    </location>
    <ligand>
        <name>glyoxylate</name>
        <dbReference type="ChEBI" id="CHEBI:36655"/>
    </ligand>
</feature>
<feature type="binding site" evidence="5">
    <location>
        <position position="303"/>
    </location>
    <ligand>
        <name>glyoxylate</name>
        <dbReference type="ChEBI" id="CHEBI:36655"/>
    </ligand>
</feature>
<dbReference type="AlphaFoldDB" id="A0A0P1B9P2"/>
<feature type="binding site" evidence="5">
    <location>
        <position position="279"/>
    </location>
    <ligand>
        <name>FMN</name>
        <dbReference type="ChEBI" id="CHEBI:58210"/>
    </ligand>
</feature>
<dbReference type="PANTHER" id="PTHR10578:SF143">
    <property type="entry name" value="FMN-DEPENDENT ALPHA-HYDROXY ACID DEHYDROGENASE PB1A11.03"/>
    <property type="match status" value="1"/>
</dbReference>